<organism evidence="1 2">
    <name type="scientific">Dolichospermum heterosporum TAC447</name>
    <dbReference type="NCBI Taxonomy" id="747523"/>
    <lineage>
        <taxon>Bacteria</taxon>
        <taxon>Bacillati</taxon>
        <taxon>Cyanobacteriota</taxon>
        <taxon>Cyanophyceae</taxon>
        <taxon>Nostocales</taxon>
        <taxon>Aphanizomenonaceae</taxon>
        <taxon>Dolichospermum</taxon>
        <taxon>Dolichospermum heterosporum</taxon>
    </lineage>
</organism>
<evidence type="ECO:0000313" key="2">
    <source>
        <dbReference type="Proteomes" id="UP001057561"/>
    </source>
</evidence>
<evidence type="ECO:0000313" key="1">
    <source>
        <dbReference type="EMBL" id="UUO16011.1"/>
    </source>
</evidence>
<reference evidence="1" key="1">
    <citation type="submission" date="2022-06" db="EMBL/GenBank/DDBJ databases">
        <title>Nostosin G and Spiroidesin B from the Cyanobacterium Dolichospermum sp. NIES-1697.</title>
        <authorList>
            <person name="Phan C.-S."/>
            <person name="Mehjabin J.J."/>
            <person name="Anas A.R.J."/>
            <person name="Hayasaka M."/>
            <person name="Onoki R."/>
            <person name="Wang J."/>
            <person name="Umezawa T."/>
            <person name="Washio K."/>
            <person name="Morikawa M."/>
            <person name="Okino T."/>
        </authorList>
    </citation>
    <scope>NUCLEOTIDE SEQUENCE</scope>
    <source>
        <strain evidence="1">NIES-1697</strain>
    </source>
</reference>
<sequence>MSNHSGSYMLNEVITILRREHCFDHLDKEKKQNLIEEIVRLARYEDDCNSGEILEGHTDYFKICYCCLAKTNDLESGLCVECR</sequence>
<dbReference type="EMBL" id="CP099464">
    <property type="protein sequence ID" value="UUO16011.1"/>
    <property type="molecule type" value="Genomic_DNA"/>
</dbReference>
<gene>
    <name evidence="1" type="ORF">NG743_02835</name>
</gene>
<name>A0ABY5LYU1_9CYAN</name>
<accession>A0ABY5LYU1</accession>
<proteinExistence type="predicted"/>
<protein>
    <submittedName>
        <fullName evidence="1">Uncharacterized protein</fullName>
    </submittedName>
</protein>
<dbReference type="RefSeq" id="WP_257121494.1">
    <property type="nucleotide sequence ID" value="NZ_CP099464.1"/>
</dbReference>
<keyword evidence="2" id="KW-1185">Reference proteome</keyword>
<dbReference type="Proteomes" id="UP001057561">
    <property type="component" value="Chromosome"/>
</dbReference>